<dbReference type="Pfam" id="PF02816">
    <property type="entry name" value="Alpha_kinase"/>
    <property type="match status" value="1"/>
</dbReference>
<keyword evidence="2" id="KW-0964">Secreted</keyword>
<evidence type="ECO:0000313" key="11">
    <source>
        <dbReference type="Proteomes" id="UP001321760"/>
    </source>
</evidence>
<evidence type="ECO:0000256" key="1">
    <source>
        <dbReference type="ARBA" id="ARBA00004613"/>
    </source>
</evidence>
<comment type="caution">
    <text evidence="10">The sequence shown here is derived from an EMBL/GenBank/DDBJ whole genome shotgun (WGS) entry which is preliminary data.</text>
</comment>
<dbReference type="InterPro" id="IPR011009">
    <property type="entry name" value="Kinase-like_dom_sf"/>
</dbReference>
<dbReference type="SUPFAM" id="SSF56112">
    <property type="entry name" value="Protein kinase-like (PK-like)"/>
    <property type="match status" value="1"/>
</dbReference>
<dbReference type="PANTHER" id="PTHR47763:SF4">
    <property type="entry name" value="ALPHA-PROTEIN KINASE VWKA"/>
    <property type="match status" value="1"/>
</dbReference>
<dbReference type="EMBL" id="MU865973">
    <property type="protein sequence ID" value="KAK4444704.1"/>
    <property type="molecule type" value="Genomic_DNA"/>
</dbReference>
<dbReference type="InterPro" id="IPR056861">
    <property type="entry name" value="HMCN1-like_VWA"/>
</dbReference>
<dbReference type="Gene3D" id="3.20.200.10">
    <property type="entry name" value="MHCK/EF2 kinase"/>
    <property type="match status" value="1"/>
</dbReference>
<keyword evidence="3" id="KW-0723">Serine/threonine-protein kinase</keyword>
<evidence type="ECO:0000259" key="8">
    <source>
        <dbReference type="PROSITE" id="PS50234"/>
    </source>
</evidence>
<dbReference type="CDD" id="cd04515">
    <property type="entry name" value="Alpha_kinase"/>
    <property type="match status" value="1"/>
</dbReference>
<keyword evidence="11" id="KW-1185">Reference proteome</keyword>
<sequence>NMDRIDKRMALESRLSPSSAEVDLRMAALRNQTNRAYSTASEKKPAAAGHFAKTCATDLLFLIDTTHSMSPYIKAAKNQVTSIVKELSAAFLHKATLRVGVVGYKDHGDDPHIQLLDFTPNVDRVVSFLGKLSARGGADVPEDVLGALQVALRASWKNETRCIIHITDAPAHGHPLHDFEDDHDYYFEPGSEPHGLTHSSILQAMISKNINYTLLRITEYTDRMAYVFHQAYPASSPDCSLLDSNTYAKSPGINARSSKDAFQGWSTHAPGSGRRPRFCELELGSSYHALRTLVVQSVTSSVTSSGTFNPSSRVGPKPDAGRGGKLGRSSLATESASSLLSVALDTEPPQWDTPGWLNEEIKFEAYSAEMLAHNDGSVLNHMMDNCANINVQTTNLSVSMRSKPFAKGASRLASFARSGASRAKLVVKTYMDKEKTLPHLIDDMCAQALCKAFALEFNAMLPEKYSLDFIVVTCLERAPGTARDGDKRLMSLEPWIQGEYVKYNSNQGWVNNSKPDDPIFQAAQAFSHFTFERTEGNFMVTDLQGVGRVLTDPALQKLDPSYLPLSEANLGADGFYWFFSTHTCNAVCKQLRLQSTREMFISGDYQFRERWATRREAGNMLVCCSNKLCSRIVSMADAKTSDDFPGYRWCHSCWSELQSSMETVVCTAPGYRLHQFDRARFFYESQGQVLPRRCPKHSLDDEAGDAASASTTATSTRSIADLASVCRFGGECTNMECRYIHP</sequence>
<dbReference type="InterPro" id="IPR036465">
    <property type="entry name" value="vWFA_dom_sf"/>
</dbReference>
<evidence type="ECO:0000256" key="2">
    <source>
        <dbReference type="ARBA" id="ARBA00022525"/>
    </source>
</evidence>
<dbReference type="Gene3D" id="3.40.50.410">
    <property type="entry name" value="von Willebrand factor, type A domain"/>
    <property type="match status" value="1"/>
</dbReference>
<dbReference type="Gene3D" id="3.30.200.20">
    <property type="entry name" value="Phosphorylase Kinase, domain 1"/>
    <property type="match status" value="1"/>
</dbReference>
<reference evidence="10" key="1">
    <citation type="journal article" date="2023" name="Mol. Phylogenet. Evol.">
        <title>Genome-scale phylogeny and comparative genomics of the fungal order Sordariales.</title>
        <authorList>
            <person name="Hensen N."/>
            <person name="Bonometti L."/>
            <person name="Westerberg I."/>
            <person name="Brannstrom I.O."/>
            <person name="Guillou S."/>
            <person name="Cros-Aarteil S."/>
            <person name="Calhoun S."/>
            <person name="Haridas S."/>
            <person name="Kuo A."/>
            <person name="Mondo S."/>
            <person name="Pangilinan J."/>
            <person name="Riley R."/>
            <person name="LaButti K."/>
            <person name="Andreopoulos B."/>
            <person name="Lipzen A."/>
            <person name="Chen C."/>
            <person name="Yan M."/>
            <person name="Daum C."/>
            <person name="Ng V."/>
            <person name="Clum A."/>
            <person name="Steindorff A."/>
            <person name="Ohm R.A."/>
            <person name="Martin F."/>
            <person name="Silar P."/>
            <person name="Natvig D.O."/>
            <person name="Lalanne C."/>
            <person name="Gautier V."/>
            <person name="Ament-Velasquez S.L."/>
            <person name="Kruys A."/>
            <person name="Hutchinson M.I."/>
            <person name="Powell A.J."/>
            <person name="Barry K."/>
            <person name="Miller A.N."/>
            <person name="Grigoriev I.V."/>
            <person name="Debuchy R."/>
            <person name="Gladieux P."/>
            <person name="Hiltunen Thoren M."/>
            <person name="Johannesson H."/>
        </authorList>
    </citation>
    <scope>NUCLEOTIDE SEQUENCE</scope>
    <source>
        <strain evidence="10">PSN243</strain>
    </source>
</reference>
<evidence type="ECO:0000256" key="5">
    <source>
        <dbReference type="ARBA" id="ARBA00022729"/>
    </source>
</evidence>
<keyword evidence="4" id="KW-0808">Transferase</keyword>
<keyword evidence="5" id="KW-0732">Signal</keyword>
<feature type="non-terminal residue" evidence="10">
    <location>
        <position position="1"/>
    </location>
</feature>
<reference evidence="10" key="2">
    <citation type="submission" date="2023-05" db="EMBL/GenBank/DDBJ databases">
        <authorList>
            <consortium name="Lawrence Berkeley National Laboratory"/>
            <person name="Steindorff A."/>
            <person name="Hensen N."/>
            <person name="Bonometti L."/>
            <person name="Westerberg I."/>
            <person name="Brannstrom I.O."/>
            <person name="Guillou S."/>
            <person name="Cros-Aarteil S."/>
            <person name="Calhoun S."/>
            <person name="Haridas S."/>
            <person name="Kuo A."/>
            <person name="Mondo S."/>
            <person name="Pangilinan J."/>
            <person name="Riley R."/>
            <person name="Labutti K."/>
            <person name="Andreopoulos B."/>
            <person name="Lipzen A."/>
            <person name="Chen C."/>
            <person name="Yanf M."/>
            <person name="Daum C."/>
            <person name="Ng V."/>
            <person name="Clum A."/>
            <person name="Ohm R."/>
            <person name="Martin F."/>
            <person name="Silar P."/>
            <person name="Natvig D."/>
            <person name="Lalanne C."/>
            <person name="Gautier V."/>
            <person name="Ament-Velasquez S.L."/>
            <person name="Kruys A."/>
            <person name="Hutchinson M.I."/>
            <person name="Powell A.J."/>
            <person name="Barry K."/>
            <person name="Miller A.N."/>
            <person name="Grigoriev I.V."/>
            <person name="Debuchy R."/>
            <person name="Gladieux P."/>
            <person name="Thoren M.H."/>
            <person name="Johannesson H."/>
        </authorList>
    </citation>
    <scope>NUCLEOTIDE SEQUENCE</scope>
    <source>
        <strain evidence="10">PSN243</strain>
    </source>
</reference>
<dbReference type="SUPFAM" id="SSF53300">
    <property type="entry name" value="vWA-like"/>
    <property type="match status" value="1"/>
</dbReference>
<dbReference type="GO" id="GO:0005524">
    <property type="term" value="F:ATP binding"/>
    <property type="evidence" value="ECO:0007669"/>
    <property type="project" value="InterPro"/>
</dbReference>
<evidence type="ECO:0000256" key="6">
    <source>
        <dbReference type="ARBA" id="ARBA00022777"/>
    </source>
</evidence>
<dbReference type="InterPro" id="IPR002035">
    <property type="entry name" value="VWF_A"/>
</dbReference>
<name>A0AAV9G9A4_9PEZI</name>
<dbReference type="PROSITE" id="PS50234">
    <property type="entry name" value="VWFA"/>
    <property type="match status" value="1"/>
</dbReference>
<dbReference type="GO" id="GO:0004674">
    <property type="term" value="F:protein serine/threonine kinase activity"/>
    <property type="evidence" value="ECO:0007669"/>
    <property type="project" value="UniProtKB-KW"/>
</dbReference>
<dbReference type="PROSITE" id="PS51158">
    <property type="entry name" value="ALPHA_KINASE"/>
    <property type="match status" value="1"/>
</dbReference>
<evidence type="ECO:0008006" key="12">
    <source>
        <dbReference type="Google" id="ProtNLM"/>
    </source>
</evidence>
<feature type="domain" description="VWFA" evidence="8">
    <location>
        <begin position="58"/>
        <end position="169"/>
    </location>
</feature>
<dbReference type="Pfam" id="PF25106">
    <property type="entry name" value="VWA_4"/>
    <property type="match status" value="1"/>
</dbReference>
<dbReference type="InterPro" id="IPR052969">
    <property type="entry name" value="Thr-specific_kinase-like"/>
</dbReference>
<dbReference type="AlphaFoldDB" id="A0AAV9G9A4"/>
<dbReference type="SMART" id="SM00811">
    <property type="entry name" value="Alpha_kinase"/>
    <property type="match status" value="1"/>
</dbReference>
<keyword evidence="6" id="KW-0418">Kinase</keyword>
<evidence type="ECO:0000313" key="10">
    <source>
        <dbReference type="EMBL" id="KAK4444704.1"/>
    </source>
</evidence>
<dbReference type="InterPro" id="IPR004166">
    <property type="entry name" value="a-kinase_dom"/>
</dbReference>
<feature type="region of interest" description="Disordered" evidence="7">
    <location>
        <begin position="302"/>
        <end position="328"/>
    </location>
</feature>
<dbReference type="CDD" id="cd00198">
    <property type="entry name" value="vWFA"/>
    <property type="match status" value="1"/>
</dbReference>
<dbReference type="Proteomes" id="UP001321760">
    <property type="component" value="Unassembled WGS sequence"/>
</dbReference>
<feature type="domain" description="Alpha-type protein kinase" evidence="9">
    <location>
        <begin position="381"/>
        <end position="596"/>
    </location>
</feature>
<feature type="non-terminal residue" evidence="10">
    <location>
        <position position="742"/>
    </location>
</feature>
<gene>
    <name evidence="10" type="ORF">QBC34DRAFT_474115</name>
</gene>
<proteinExistence type="predicted"/>
<comment type="subcellular location">
    <subcellularLocation>
        <location evidence="1">Secreted</location>
    </subcellularLocation>
</comment>
<evidence type="ECO:0000256" key="4">
    <source>
        <dbReference type="ARBA" id="ARBA00022679"/>
    </source>
</evidence>
<evidence type="ECO:0000259" key="9">
    <source>
        <dbReference type="PROSITE" id="PS51158"/>
    </source>
</evidence>
<protein>
    <recommendedName>
        <fullName evidence="12">Alpha-type protein kinase domain-containing protein</fullName>
    </recommendedName>
</protein>
<organism evidence="10 11">
    <name type="scientific">Podospora aff. communis PSN243</name>
    <dbReference type="NCBI Taxonomy" id="3040156"/>
    <lineage>
        <taxon>Eukaryota</taxon>
        <taxon>Fungi</taxon>
        <taxon>Dikarya</taxon>
        <taxon>Ascomycota</taxon>
        <taxon>Pezizomycotina</taxon>
        <taxon>Sordariomycetes</taxon>
        <taxon>Sordariomycetidae</taxon>
        <taxon>Sordariales</taxon>
        <taxon>Podosporaceae</taxon>
        <taxon>Podospora</taxon>
    </lineage>
</organism>
<accession>A0AAV9G9A4</accession>
<dbReference type="PANTHER" id="PTHR47763">
    <property type="entry name" value="ALPHA-PROTEIN KINASE VWKA"/>
    <property type="match status" value="1"/>
</dbReference>
<evidence type="ECO:0000256" key="3">
    <source>
        <dbReference type="ARBA" id="ARBA00022527"/>
    </source>
</evidence>
<evidence type="ECO:0000256" key="7">
    <source>
        <dbReference type="SAM" id="MobiDB-lite"/>
    </source>
</evidence>